<name>A0AAN9GKG9_9CAEN</name>
<feature type="compositionally biased region" description="Basic and acidic residues" evidence="1">
    <location>
        <begin position="209"/>
        <end position="220"/>
    </location>
</feature>
<dbReference type="EMBL" id="JBAMIC010000002">
    <property type="protein sequence ID" value="KAK7112113.1"/>
    <property type="molecule type" value="Genomic_DNA"/>
</dbReference>
<feature type="compositionally biased region" description="Polar residues" evidence="1">
    <location>
        <begin position="221"/>
        <end position="230"/>
    </location>
</feature>
<sequence>MAAPGKNVGQGGFWSAPQAQYSKQTHDLLKEMMKESRLTNCQQRQLDKALKHEGQLPLRVPPTSSVKQSKPKKVAPPSKILNPKNYKAGLRSRDTMEQQGAFVKPDYVPLRGVTRSAREKEKLANMMAYGEDIDRIPMQRVRKRLESPPPDPDRFEELQAEIEERQKFLGDMEALGKGENYRQIITTEISQKVREMELIDKKRSQQLEAMIKKQADEGKQDSGTPHANVS</sequence>
<protein>
    <submittedName>
        <fullName evidence="2">Uncharacterized protein</fullName>
    </submittedName>
</protein>
<feature type="region of interest" description="Disordered" evidence="1">
    <location>
        <begin position="47"/>
        <end position="92"/>
    </location>
</feature>
<evidence type="ECO:0000313" key="2">
    <source>
        <dbReference type="EMBL" id="KAK7112113.1"/>
    </source>
</evidence>
<dbReference type="PANTHER" id="PTHR28348:SF1">
    <property type="entry name" value="UPF0193 PROTEIN EVG1"/>
    <property type="match status" value="1"/>
</dbReference>
<proteinExistence type="predicted"/>
<dbReference type="InterPro" id="IPR007914">
    <property type="entry name" value="UPF0193"/>
</dbReference>
<accession>A0AAN9GKG9</accession>
<dbReference type="Pfam" id="PF05250">
    <property type="entry name" value="UPF0193"/>
    <property type="match status" value="1"/>
</dbReference>
<evidence type="ECO:0000256" key="1">
    <source>
        <dbReference type="SAM" id="MobiDB-lite"/>
    </source>
</evidence>
<reference evidence="2 3" key="1">
    <citation type="submission" date="2024-02" db="EMBL/GenBank/DDBJ databases">
        <title>Chromosome-scale genome assembly of the rough periwinkle Littorina saxatilis.</title>
        <authorList>
            <person name="De Jode A."/>
            <person name="Faria R."/>
            <person name="Formenti G."/>
            <person name="Sims Y."/>
            <person name="Smith T.P."/>
            <person name="Tracey A."/>
            <person name="Wood J.M.D."/>
            <person name="Zagrodzka Z.B."/>
            <person name="Johannesson K."/>
            <person name="Butlin R.K."/>
            <person name="Leder E.H."/>
        </authorList>
    </citation>
    <scope>NUCLEOTIDE SEQUENCE [LARGE SCALE GENOMIC DNA]</scope>
    <source>
        <strain evidence="2">Snail1</strain>
        <tissue evidence="2">Muscle</tissue>
    </source>
</reference>
<gene>
    <name evidence="2" type="ORF">V1264_011618</name>
</gene>
<dbReference type="AlphaFoldDB" id="A0AAN9GKG9"/>
<evidence type="ECO:0000313" key="3">
    <source>
        <dbReference type="Proteomes" id="UP001374579"/>
    </source>
</evidence>
<keyword evidence="3" id="KW-1185">Reference proteome</keyword>
<feature type="region of interest" description="Disordered" evidence="1">
    <location>
        <begin position="209"/>
        <end position="230"/>
    </location>
</feature>
<comment type="caution">
    <text evidence="2">The sequence shown here is derived from an EMBL/GenBank/DDBJ whole genome shotgun (WGS) entry which is preliminary data.</text>
</comment>
<dbReference type="Proteomes" id="UP001374579">
    <property type="component" value="Unassembled WGS sequence"/>
</dbReference>
<dbReference type="PANTHER" id="PTHR28348">
    <property type="entry name" value="UPF0193 PROTEIN EVG1"/>
    <property type="match status" value="1"/>
</dbReference>
<organism evidence="2 3">
    <name type="scientific">Littorina saxatilis</name>
    <dbReference type="NCBI Taxonomy" id="31220"/>
    <lineage>
        <taxon>Eukaryota</taxon>
        <taxon>Metazoa</taxon>
        <taxon>Spiralia</taxon>
        <taxon>Lophotrochozoa</taxon>
        <taxon>Mollusca</taxon>
        <taxon>Gastropoda</taxon>
        <taxon>Caenogastropoda</taxon>
        <taxon>Littorinimorpha</taxon>
        <taxon>Littorinoidea</taxon>
        <taxon>Littorinidae</taxon>
        <taxon>Littorina</taxon>
    </lineage>
</organism>